<evidence type="ECO:0000313" key="3">
    <source>
        <dbReference type="Proteomes" id="UP001177670"/>
    </source>
</evidence>
<reference evidence="2" key="1">
    <citation type="submission" date="2021-10" db="EMBL/GenBank/DDBJ databases">
        <title>Melipona bicolor Genome sequencing and assembly.</title>
        <authorList>
            <person name="Araujo N.S."/>
            <person name="Arias M.C."/>
        </authorList>
    </citation>
    <scope>NUCLEOTIDE SEQUENCE</scope>
    <source>
        <strain evidence="2">USP_2M_L1-L4_2017</strain>
        <tissue evidence="2">Whole body</tissue>
    </source>
</reference>
<feature type="compositionally biased region" description="Basic and acidic residues" evidence="1">
    <location>
        <begin position="9"/>
        <end position="19"/>
    </location>
</feature>
<protein>
    <submittedName>
        <fullName evidence="2">Uncharacterized protein</fullName>
    </submittedName>
</protein>
<dbReference type="AlphaFoldDB" id="A0AA40G3A3"/>
<sequence length="120" mass="13819">MSILTVSERGFRTRGRDFPRSSNTSRAAKTSRRKEMHAREEAAGRSSKERRRDSNRERSREMAREKRRQEAGGGGCQRFRGMSVFVHGNRQRRSAYANNRVARVARARRVPWVNGQEGGV</sequence>
<dbReference type="EMBL" id="JAHYIQ010000007">
    <property type="protein sequence ID" value="KAK1130217.1"/>
    <property type="molecule type" value="Genomic_DNA"/>
</dbReference>
<accession>A0AA40G3A3</accession>
<feature type="region of interest" description="Disordered" evidence="1">
    <location>
        <begin position="1"/>
        <end position="81"/>
    </location>
</feature>
<evidence type="ECO:0000256" key="1">
    <source>
        <dbReference type="SAM" id="MobiDB-lite"/>
    </source>
</evidence>
<comment type="caution">
    <text evidence="2">The sequence shown here is derived from an EMBL/GenBank/DDBJ whole genome shotgun (WGS) entry which is preliminary data.</text>
</comment>
<name>A0AA40G3A3_9HYME</name>
<gene>
    <name evidence="2" type="ORF">K0M31_018357</name>
</gene>
<keyword evidence="3" id="KW-1185">Reference proteome</keyword>
<proteinExistence type="predicted"/>
<feature type="compositionally biased region" description="Basic and acidic residues" evidence="1">
    <location>
        <begin position="37"/>
        <end position="70"/>
    </location>
</feature>
<evidence type="ECO:0000313" key="2">
    <source>
        <dbReference type="EMBL" id="KAK1130217.1"/>
    </source>
</evidence>
<dbReference type="Proteomes" id="UP001177670">
    <property type="component" value="Unassembled WGS sequence"/>
</dbReference>
<organism evidence="2 3">
    <name type="scientific">Melipona bicolor</name>
    <dbReference type="NCBI Taxonomy" id="60889"/>
    <lineage>
        <taxon>Eukaryota</taxon>
        <taxon>Metazoa</taxon>
        <taxon>Ecdysozoa</taxon>
        <taxon>Arthropoda</taxon>
        <taxon>Hexapoda</taxon>
        <taxon>Insecta</taxon>
        <taxon>Pterygota</taxon>
        <taxon>Neoptera</taxon>
        <taxon>Endopterygota</taxon>
        <taxon>Hymenoptera</taxon>
        <taxon>Apocrita</taxon>
        <taxon>Aculeata</taxon>
        <taxon>Apoidea</taxon>
        <taxon>Anthophila</taxon>
        <taxon>Apidae</taxon>
        <taxon>Melipona</taxon>
    </lineage>
</organism>